<gene>
    <name evidence="1" type="ORF">OGATHE_000303</name>
</gene>
<reference evidence="1" key="2">
    <citation type="submission" date="2021-01" db="EMBL/GenBank/DDBJ databases">
        <authorList>
            <person name="Schikora-Tamarit M.A."/>
        </authorList>
    </citation>
    <scope>NUCLEOTIDE SEQUENCE</scope>
    <source>
        <strain evidence="1">NCAIM Y.01608</strain>
    </source>
</reference>
<name>A0A9P8PV33_9ASCO</name>
<accession>A0A9P8PV33</accession>
<protein>
    <submittedName>
        <fullName evidence="1">Uncharacterized protein</fullName>
    </submittedName>
</protein>
<evidence type="ECO:0000313" key="1">
    <source>
        <dbReference type="EMBL" id="KAH3678160.1"/>
    </source>
</evidence>
<dbReference type="AlphaFoldDB" id="A0A9P8PV33"/>
<feature type="non-terminal residue" evidence="1">
    <location>
        <position position="1"/>
    </location>
</feature>
<dbReference type="Gene3D" id="1.25.40.580">
    <property type="match status" value="1"/>
</dbReference>
<dbReference type="EMBL" id="JAEUBD010000084">
    <property type="protein sequence ID" value="KAH3678160.1"/>
    <property type="molecule type" value="Genomic_DNA"/>
</dbReference>
<sequence length="93" mass="10988">VLNLSTTSFLELLKELSSHQHAVQQLIHWPTVMNRLLNEYTNITNPEIWKLKMTILQNLFNDDIDIWREKVQQEIKRMKGHTEAQVDVMDTTA</sequence>
<keyword evidence="2" id="KW-1185">Reference proteome</keyword>
<evidence type="ECO:0000313" key="2">
    <source>
        <dbReference type="Proteomes" id="UP000788993"/>
    </source>
</evidence>
<organism evidence="1 2">
    <name type="scientific">Ogataea polymorpha</name>
    <dbReference type="NCBI Taxonomy" id="460523"/>
    <lineage>
        <taxon>Eukaryota</taxon>
        <taxon>Fungi</taxon>
        <taxon>Dikarya</taxon>
        <taxon>Ascomycota</taxon>
        <taxon>Saccharomycotina</taxon>
        <taxon>Pichiomycetes</taxon>
        <taxon>Pichiales</taxon>
        <taxon>Pichiaceae</taxon>
        <taxon>Ogataea</taxon>
    </lineage>
</organism>
<reference evidence="1" key="1">
    <citation type="journal article" date="2021" name="Open Biol.">
        <title>Shared evolutionary footprints suggest mitochondrial oxidative damage underlies multiple complex I losses in fungi.</title>
        <authorList>
            <person name="Schikora-Tamarit M.A."/>
            <person name="Marcet-Houben M."/>
            <person name="Nosek J."/>
            <person name="Gabaldon T."/>
        </authorList>
    </citation>
    <scope>NUCLEOTIDE SEQUENCE</scope>
    <source>
        <strain evidence="1">NCAIM Y.01608</strain>
    </source>
</reference>
<comment type="caution">
    <text evidence="1">The sequence shown here is derived from an EMBL/GenBank/DDBJ whole genome shotgun (WGS) entry which is preliminary data.</text>
</comment>
<dbReference type="Proteomes" id="UP000788993">
    <property type="component" value="Unassembled WGS sequence"/>
</dbReference>
<proteinExistence type="predicted"/>